<evidence type="ECO:0000313" key="13">
    <source>
        <dbReference type="Proteomes" id="UP000028302"/>
    </source>
</evidence>
<proteinExistence type="inferred from homology"/>
<evidence type="ECO:0000256" key="2">
    <source>
        <dbReference type="ARBA" id="ARBA00009881"/>
    </source>
</evidence>
<comment type="caution">
    <text evidence="12">The sequence shown here is derived from an EMBL/GenBank/DDBJ whole genome shotgun (WGS) entry which is preliminary data.</text>
</comment>
<dbReference type="RefSeq" id="WP_037333012.1">
    <property type="nucleotide sequence ID" value="NZ_APNK01000001.1"/>
</dbReference>
<protein>
    <recommendedName>
        <fullName evidence="11">Nitronate monooxygenase</fullName>
    </recommendedName>
    <alternativeName>
        <fullName evidence="9">Propionate 3-nitronate monooxygenase</fullName>
    </alternativeName>
</protein>
<gene>
    <name evidence="12" type="ORF">C41B8_01575</name>
</gene>
<evidence type="ECO:0000256" key="6">
    <source>
        <dbReference type="ARBA" id="ARBA00022741"/>
    </source>
</evidence>
<dbReference type="Proteomes" id="UP000028302">
    <property type="component" value="Unassembled WGS sequence"/>
</dbReference>
<dbReference type="GO" id="GO:0018580">
    <property type="term" value="F:nitronate monooxygenase activity"/>
    <property type="evidence" value="ECO:0007669"/>
    <property type="project" value="InterPro"/>
</dbReference>
<dbReference type="PANTHER" id="PTHR42747">
    <property type="entry name" value="NITRONATE MONOOXYGENASE-RELATED"/>
    <property type="match status" value="1"/>
</dbReference>
<keyword evidence="3" id="KW-0216">Detoxification</keyword>
<evidence type="ECO:0000256" key="10">
    <source>
        <dbReference type="ARBA" id="ARBA00049401"/>
    </source>
</evidence>
<accession>A0A084IRR4</accession>
<dbReference type="EMBL" id="APNK01000001">
    <property type="protein sequence ID" value="KEZ79398.1"/>
    <property type="molecule type" value="Genomic_DNA"/>
</dbReference>
<keyword evidence="4" id="KW-0285">Flavoprotein</keyword>
<dbReference type="GO" id="GO:0000166">
    <property type="term" value="F:nucleotide binding"/>
    <property type="evidence" value="ECO:0007669"/>
    <property type="project" value="UniProtKB-KW"/>
</dbReference>
<dbReference type="eggNOG" id="COG2070">
    <property type="taxonomic scope" value="Bacteria"/>
</dbReference>
<sequence length="354" mass="36260">MQHALAARLNLDHGLIQAPMAGGPTTPALVAAVSNAGGLGCIGAGYLSPASLEAAIGAVRSATGRAFGVNLFVPGAYTPNPGRVARANRRMADFRSELGIETPSEVGPVAPDFEGQFEVLVDAAPAVVSTTFGALAPERVSRLQYAGCFVIGTATTVAEARYLETTGVDAVVAQGFEAGGHRGSFLDNFERSAVGTLALVPQIVDAIARPVIASGGIMDGRGIAAAHCLGAAAVQMGTAFLATEESGAKPEHKAALPGAADTATTLTAAFSGKPARGLRNRFIETFEHSDDALPDYPEQNAWTKDIRAAAARQSRPEFLSMWAGQAAGLARAMPASELVAALVAEARALIPDCI</sequence>
<evidence type="ECO:0000256" key="11">
    <source>
        <dbReference type="ARBA" id="ARBA00067136"/>
    </source>
</evidence>
<keyword evidence="6" id="KW-0547">Nucleotide-binding</keyword>
<organism evidence="12 13">
    <name type="scientific">Salinisphaera hydrothermalis (strain C41B8)</name>
    <dbReference type="NCBI Taxonomy" id="1304275"/>
    <lineage>
        <taxon>Bacteria</taxon>
        <taxon>Pseudomonadati</taxon>
        <taxon>Pseudomonadota</taxon>
        <taxon>Gammaproteobacteria</taxon>
        <taxon>Salinisphaerales</taxon>
        <taxon>Salinisphaeraceae</taxon>
        <taxon>Salinisphaera</taxon>
    </lineage>
</organism>
<comment type="catalytic activity">
    <reaction evidence="10">
        <text>3 propionate 3-nitronate + 3 O2 + H2O = 3 3-oxopropanoate + 2 nitrate + nitrite + H2O2 + 3 H(+)</text>
        <dbReference type="Rhea" id="RHEA:57332"/>
        <dbReference type="ChEBI" id="CHEBI:15377"/>
        <dbReference type="ChEBI" id="CHEBI:15378"/>
        <dbReference type="ChEBI" id="CHEBI:15379"/>
        <dbReference type="ChEBI" id="CHEBI:16240"/>
        <dbReference type="ChEBI" id="CHEBI:16301"/>
        <dbReference type="ChEBI" id="CHEBI:17632"/>
        <dbReference type="ChEBI" id="CHEBI:33190"/>
        <dbReference type="ChEBI" id="CHEBI:136067"/>
    </reaction>
</comment>
<dbReference type="Gene3D" id="3.20.20.70">
    <property type="entry name" value="Aldolase class I"/>
    <property type="match status" value="1"/>
</dbReference>
<keyword evidence="8" id="KW-0503">Monooxygenase</keyword>
<evidence type="ECO:0000256" key="9">
    <source>
        <dbReference type="ARBA" id="ARBA00031155"/>
    </source>
</evidence>
<keyword evidence="12" id="KW-0223">Dioxygenase</keyword>
<evidence type="ECO:0000313" key="12">
    <source>
        <dbReference type="EMBL" id="KEZ79398.1"/>
    </source>
</evidence>
<dbReference type="GO" id="GO:0051213">
    <property type="term" value="F:dioxygenase activity"/>
    <property type="evidence" value="ECO:0007669"/>
    <property type="project" value="UniProtKB-KW"/>
</dbReference>
<dbReference type="Pfam" id="PF03060">
    <property type="entry name" value="NMO"/>
    <property type="match status" value="1"/>
</dbReference>
<keyword evidence="5" id="KW-0288">FMN</keyword>
<dbReference type="AlphaFoldDB" id="A0A084IRR4"/>
<evidence type="ECO:0000256" key="5">
    <source>
        <dbReference type="ARBA" id="ARBA00022643"/>
    </source>
</evidence>
<evidence type="ECO:0000256" key="8">
    <source>
        <dbReference type="ARBA" id="ARBA00023033"/>
    </source>
</evidence>
<dbReference type="OrthoDB" id="9778912at2"/>
<dbReference type="FunFam" id="3.20.20.70:FF:000154">
    <property type="entry name" value="Probable nitronate monooxygenase"/>
    <property type="match status" value="1"/>
</dbReference>
<evidence type="ECO:0000256" key="7">
    <source>
        <dbReference type="ARBA" id="ARBA00023002"/>
    </source>
</evidence>
<dbReference type="GO" id="GO:0009636">
    <property type="term" value="P:response to toxic substance"/>
    <property type="evidence" value="ECO:0007669"/>
    <property type="project" value="UniProtKB-KW"/>
</dbReference>
<comment type="similarity">
    <text evidence="2">Belongs to the nitronate monooxygenase family. NMO class I subfamily.</text>
</comment>
<evidence type="ECO:0000256" key="4">
    <source>
        <dbReference type="ARBA" id="ARBA00022630"/>
    </source>
</evidence>
<evidence type="ECO:0000256" key="1">
    <source>
        <dbReference type="ARBA" id="ARBA00001917"/>
    </source>
</evidence>
<dbReference type="SUPFAM" id="SSF51412">
    <property type="entry name" value="Inosine monophosphate dehydrogenase (IMPDH)"/>
    <property type="match status" value="1"/>
</dbReference>
<evidence type="ECO:0000256" key="3">
    <source>
        <dbReference type="ARBA" id="ARBA00022575"/>
    </source>
</evidence>
<dbReference type="InterPro" id="IPR013785">
    <property type="entry name" value="Aldolase_TIM"/>
</dbReference>
<dbReference type="PANTHER" id="PTHR42747:SF3">
    <property type="entry name" value="NITRONATE MONOOXYGENASE-RELATED"/>
    <property type="match status" value="1"/>
</dbReference>
<reference evidence="12 13" key="1">
    <citation type="submission" date="2013-03" db="EMBL/GenBank/DDBJ databases">
        <title>Salinisphaera hydrothermalis C41B8 Genome Sequencing.</title>
        <authorList>
            <person name="Li C."/>
            <person name="Lai Q."/>
            <person name="Shao Z."/>
        </authorList>
    </citation>
    <scope>NUCLEOTIDE SEQUENCE [LARGE SCALE GENOMIC DNA]</scope>
    <source>
        <strain evidence="12 13">C41B8</strain>
    </source>
</reference>
<comment type="cofactor">
    <cofactor evidence="1">
        <name>FMN</name>
        <dbReference type="ChEBI" id="CHEBI:58210"/>
    </cofactor>
</comment>
<dbReference type="PATRIC" id="fig|1304275.5.peg.320"/>
<name>A0A084IRR4_SALHC</name>
<dbReference type="CDD" id="cd04730">
    <property type="entry name" value="NPD_like"/>
    <property type="match status" value="1"/>
</dbReference>
<dbReference type="InterPro" id="IPR004136">
    <property type="entry name" value="NMO"/>
</dbReference>
<keyword evidence="7" id="KW-0560">Oxidoreductase</keyword>
<dbReference type="STRING" id="1304275.C41B8_01575"/>
<keyword evidence="13" id="KW-1185">Reference proteome</keyword>